<organism evidence="2 3">
    <name type="scientific">Streptomyces hebeiensis</name>
    <dbReference type="NCBI Taxonomy" id="229486"/>
    <lineage>
        <taxon>Bacteria</taxon>
        <taxon>Bacillati</taxon>
        <taxon>Actinomycetota</taxon>
        <taxon>Actinomycetes</taxon>
        <taxon>Kitasatosporales</taxon>
        <taxon>Streptomycetaceae</taxon>
        <taxon>Streptomyces</taxon>
    </lineage>
</organism>
<evidence type="ECO:0000313" key="2">
    <source>
        <dbReference type="EMBL" id="GAA1184388.1"/>
    </source>
</evidence>
<evidence type="ECO:0000313" key="3">
    <source>
        <dbReference type="Proteomes" id="UP001501371"/>
    </source>
</evidence>
<dbReference type="RefSeq" id="WP_344280245.1">
    <property type="nucleotide sequence ID" value="NZ_BAAAKV010000046.1"/>
</dbReference>
<name>A0ABN1UZG1_9ACTN</name>
<gene>
    <name evidence="2" type="ORF">GCM10009654_47390</name>
</gene>
<dbReference type="EMBL" id="BAAAKV010000046">
    <property type="protein sequence ID" value="GAA1184388.1"/>
    <property type="molecule type" value="Genomic_DNA"/>
</dbReference>
<keyword evidence="3" id="KW-1185">Reference proteome</keyword>
<dbReference type="InterPro" id="IPR053521">
    <property type="entry name" value="McjB-like"/>
</dbReference>
<sequence length="145" mass="15640">MSIPVLPADPVAVPLHHRLVTHAAVAAARVLARQPPRRIRAVLLRFRRGARPATVAEASLARDTVLTVSPRCCGSRACLVRSIATVLLCRTRSVWPTWCVGVLKAPPFAAHAWVEAEGEMVDEATDAAYYTRLITIEASAGKPAE</sequence>
<dbReference type="InterPro" id="IPR032708">
    <property type="entry name" value="McjB_C"/>
</dbReference>
<dbReference type="Pfam" id="PF13471">
    <property type="entry name" value="Transglut_core3"/>
    <property type="match status" value="1"/>
</dbReference>
<reference evidence="2 3" key="1">
    <citation type="journal article" date="2019" name="Int. J. Syst. Evol. Microbiol.">
        <title>The Global Catalogue of Microorganisms (GCM) 10K type strain sequencing project: providing services to taxonomists for standard genome sequencing and annotation.</title>
        <authorList>
            <consortium name="The Broad Institute Genomics Platform"/>
            <consortium name="The Broad Institute Genome Sequencing Center for Infectious Disease"/>
            <person name="Wu L."/>
            <person name="Ma J."/>
        </authorList>
    </citation>
    <scope>NUCLEOTIDE SEQUENCE [LARGE SCALE GENOMIC DNA]</scope>
    <source>
        <strain evidence="2 3">JCM 12696</strain>
    </source>
</reference>
<dbReference type="Proteomes" id="UP001501371">
    <property type="component" value="Unassembled WGS sequence"/>
</dbReference>
<protein>
    <recommendedName>
        <fullName evidence="1">Microcin J25-processing protein McjB C-terminal domain-containing protein</fullName>
    </recommendedName>
</protein>
<dbReference type="NCBIfam" id="NF033537">
    <property type="entry name" value="lasso_biosyn_B2"/>
    <property type="match status" value="1"/>
</dbReference>
<comment type="caution">
    <text evidence="2">The sequence shown here is derived from an EMBL/GenBank/DDBJ whole genome shotgun (WGS) entry which is preliminary data.</text>
</comment>
<evidence type="ECO:0000259" key="1">
    <source>
        <dbReference type="Pfam" id="PF13471"/>
    </source>
</evidence>
<feature type="domain" description="Microcin J25-processing protein McjB C-terminal" evidence="1">
    <location>
        <begin position="24"/>
        <end position="134"/>
    </location>
</feature>
<accession>A0ABN1UZG1</accession>
<proteinExistence type="predicted"/>